<dbReference type="RefSeq" id="WP_071902980.1">
    <property type="nucleotide sequence ID" value="NZ_MPIN01000012.1"/>
</dbReference>
<dbReference type="OrthoDB" id="338827at2"/>
<organism evidence="1 2">
    <name type="scientific">Cystobacter ferrugineus</name>
    <dbReference type="NCBI Taxonomy" id="83449"/>
    <lineage>
        <taxon>Bacteria</taxon>
        <taxon>Pseudomonadati</taxon>
        <taxon>Myxococcota</taxon>
        <taxon>Myxococcia</taxon>
        <taxon>Myxococcales</taxon>
        <taxon>Cystobacterineae</taxon>
        <taxon>Archangiaceae</taxon>
        <taxon>Cystobacter</taxon>
    </lineage>
</organism>
<reference evidence="1 2" key="2">
    <citation type="submission" date="2016-12" db="EMBL/GenBank/DDBJ databases">
        <title>Draft Genome Sequence of Cystobacter ferrugineus Strain Cbfe23.</title>
        <authorList>
            <person name="Akbar S."/>
            <person name="Dowd S.E."/>
            <person name="Stevens D.C."/>
        </authorList>
    </citation>
    <scope>NUCLEOTIDE SEQUENCE [LARGE SCALE GENOMIC DNA]</scope>
    <source>
        <strain evidence="1 2">Cbfe23</strain>
    </source>
</reference>
<proteinExistence type="predicted"/>
<dbReference type="PROSITE" id="PS51257">
    <property type="entry name" value="PROKAR_LIPOPROTEIN"/>
    <property type="match status" value="1"/>
</dbReference>
<dbReference type="Proteomes" id="UP000182229">
    <property type="component" value="Unassembled WGS sequence"/>
</dbReference>
<keyword evidence="2" id="KW-1185">Reference proteome</keyword>
<sequence length="346" mass="37947">MIAARAGAVLLILGLGVGCTRKPPETWTEVDGGVRCEGGLRHLACTGLYGEGGTGWAARQLGPGVRAFTPGLQLWSDGLEKSRFVWLPPGTRVDTSRMDEWRFPVGTKFWKEFRWKGRRIETRFMWKRAEGSWLRTTYRWSEDERVALELTEGERDVPGTPGFEIPSQLDCQACHRGREDGVLGFEAVALAHEEASGLTLGQLAEEGLLTHPPGQAPRIPGTPVEREALGWLHMNCGVSCHNANETALASFSGPRLRLESHELASVQATGTFRTAVGVPSQFRPSFGAGGKFLRVAPGDGSHSSMLYRISSREPAIQMPPLGTHVVDEVGRAAVRRWIESLRRTTP</sequence>
<name>A0A1L9B116_9BACT</name>
<evidence type="ECO:0008006" key="3">
    <source>
        <dbReference type="Google" id="ProtNLM"/>
    </source>
</evidence>
<gene>
    <name evidence="1" type="ORF">BON30_35670</name>
</gene>
<protein>
    <recommendedName>
        <fullName evidence="3">Cytochrome c domain-containing protein</fullName>
    </recommendedName>
</protein>
<evidence type="ECO:0000313" key="2">
    <source>
        <dbReference type="Proteomes" id="UP000182229"/>
    </source>
</evidence>
<comment type="caution">
    <text evidence="1">The sequence shown here is derived from an EMBL/GenBank/DDBJ whole genome shotgun (WGS) entry which is preliminary data.</text>
</comment>
<dbReference type="AlphaFoldDB" id="A0A1L9B116"/>
<dbReference type="STRING" id="83449.BON30_35670"/>
<dbReference type="EMBL" id="MPIN01000012">
    <property type="protein sequence ID" value="OJH35952.1"/>
    <property type="molecule type" value="Genomic_DNA"/>
</dbReference>
<reference evidence="2" key="1">
    <citation type="submission" date="2016-11" db="EMBL/GenBank/DDBJ databases">
        <authorList>
            <person name="Shukria A."/>
            <person name="Stevens D.C."/>
        </authorList>
    </citation>
    <scope>NUCLEOTIDE SEQUENCE [LARGE SCALE GENOMIC DNA]</scope>
    <source>
        <strain evidence="2">Cbfe23</strain>
    </source>
</reference>
<evidence type="ECO:0000313" key="1">
    <source>
        <dbReference type="EMBL" id="OJH35952.1"/>
    </source>
</evidence>
<accession>A0A1L9B116</accession>